<evidence type="ECO:0000313" key="1">
    <source>
        <dbReference type="EMBL" id="AQT06434.1"/>
    </source>
</evidence>
<keyword evidence="1" id="KW-0614">Plasmid</keyword>
<proteinExistence type="predicted"/>
<evidence type="ECO:0000313" key="2">
    <source>
        <dbReference type="Proteomes" id="UP000189055"/>
    </source>
</evidence>
<geneLocation type="plasmid" evidence="2">
    <name>pac1084_1</name>
</geneLocation>
<accession>A0A1U9LIZ9</accession>
<reference evidence="1 2" key="1">
    <citation type="submission" date="2016-03" db="EMBL/GenBank/DDBJ databases">
        <title>Acetic acid bacteria sequencing.</title>
        <authorList>
            <person name="Brandt J."/>
            <person name="Jakob F."/>
            <person name="Vogel R.F."/>
        </authorList>
    </citation>
    <scope>NUCLEOTIDE SEQUENCE [LARGE SCALE GENOMIC DNA]</scope>
    <source>
        <strain evidence="1 2">TMW2.1084</strain>
        <plasmid evidence="2">pac1084_1</plasmid>
    </source>
</reference>
<dbReference type="AlphaFoldDB" id="A0A1U9LIZ9"/>
<protein>
    <submittedName>
        <fullName evidence="1">Uncharacterized protein</fullName>
    </submittedName>
</protein>
<gene>
    <name evidence="1" type="ORF">A0U91_15585</name>
</gene>
<organism evidence="1 2">
    <name type="scientific">Acetobacter persici</name>
    <dbReference type="NCBI Taxonomy" id="1076596"/>
    <lineage>
        <taxon>Bacteria</taxon>
        <taxon>Pseudomonadati</taxon>
        <taxon>Pseudomonadota</taxon>
        <taxon>Alphaproteobacteria</taxon>
        <taxon>Acetobacterales</taxon>
        <taxon>Acetobacteraceae</taxon>
        <taxon>Acetobacter</taxon>
    </lineage>
</organism>
<dbReference type="KEGG" id="aper:A0U91_15585"/>
<dbReference type="EMBL" id="CP014688">
    <property type="protein sequence ID" value="AQT06434.1"/>
    <property type="molecule type" value="Genomic_DNA"/>
</dbReference>
<dbReference type="Proteomes" id="UP000189055">
    <property type="component" value="Plasmid pAC1084_1"/>
</dbReference>
<sequence>MLRDFFHQGRLSSAQEEETMQANLDTGWGAIIPNLTAQMQQNFEQDALTQAALEEIGLKGNTSLTPSDNAIAVVVEKFGLGAELKSIVEKSGAVYLTPDQVASTASTGSAVDTGIAGVSGSVSTAAATSGQIILDNSAVTPSNIPEEYQSLGYIPTAVNNSLGTPIYTAPTSAGTQDVAIQAGNTLSLTLDKATSTVTSYGGSLAAQGYSDAKIVGTYQNLNLSQLGLKTDVSAEVTGSATLDSVYGTVGLTLSGSGAQVISEDTNLTVTGNGGVLDADKNTLTASGTFDSIRINGVSGANINLGLTGSGMITDSTGTIGATLEGDHANFTIDGAGYDYLTAGQGSITLNNQASANITGVNSNGGNLFVNANGGQVNYQAETDVNATVNLGHGNAYMTYGQGYTATEVNMAGDTNADISGFTPSNGMLLATNLKALDDVSVTYASDNSTAYISEDGNPGKIVLHGVHDGGVDLLTSLNGANFTQEYGSNTLMIALNSHA</sequence>
<name>A0A1U9LIZ9_9PROT</name>